<gene>
    <name evidence="3" type="ORF">GRJ2_002350800</name>
</gene>
<dbReference type="InterPro" id="IPR052689">
    <property type="entry name" value="FA_core_complex_assoc"/>
</dbReference>
<dbReference type="PANTHER" id="PTHR37862:SF1">
    <property type="entry name" value="FANCONI ANEMIA CORE COMPLEX-ASSOCIATED PROTEIN 20"/>
    <property type="match status" value="1"/>
</dbReference>
<evidence type="ECO:0000313" key="4">
    <source>
        <dbReference type="Proteomes" id="UP001623348"/>
    </source>
</evidence>
<reference evidence="3 4" key="1">
    <citation type="submission" date="2024-06" db="EMBL/GenBank/DDBJ databases">
        <title>The draft genome of Grus japonensis, version 3.</title>
        <authorList>
            <person name="Nabeshima K."/>
            <person name="Suzuki S."/>
            <person name="Onuma M."/>
        </authorList>
    </citation>
    <scope>NUCLEOTIDE SEQUENCE [LARGE SCALE GENOMIC DNA]</scope>
    <source>
        <strain evidence="3 4">451A</strain>
    </source>
</reference>
<name>A0ABC9XMC5_GRUJA</name>
<dbReference type="PANTHER" id="PTHR37862">
    <property type="entry name" value="FANCONI ANEMIA CORE COMPLEX-ASSOCIATED PROTEIN 20"/>
    <property type="match status" value="1"/>
</dbReference>
<keyword evidence="4" id="KW-1185">Reference proteome</keyword>
<feature type="domain" description="UBZ2-type" evidence="2">
    <location>
        <begin position="281"/>
        <end position="317"/>
    </location>
</feature>
<proteinExistence type="predicted"/>
<dbReference type="Pfam" id="PF15751">
    <property type="entry name" value="FANCA_interact"/>
    <property type="match status" value="1"/>
</dbReference>
<feature type="compositionally biased region" description="Basic and acidic residues" evidence="1">
    <location>
        <begin position="247"/>
        <end position="256"/>
    </location>
</feature>
<organism evidence="3 4">
    <name type="scientific">Grus japonensis</name>
    <name type="common">Japanese crane</name>
    <name type="synonym">Red-crowned crane</name>
    <dbReference type="NCBI Taxonomy" id="30415"/>
    <lineage>
        <taxon>Eukaryota</taxon>
        <taxon>Metazoa</taxon>
        <taxon>Chordata</taxon>
        <taxon>Craniata</taxon>
        <taxon>Vertebrata</taxon>
        <taxon>Euteleostomi</taxon>
        <taxon>Archelosauria</taxon>
        <taxon>Archosauria</taxon>
        <taxon>Dinosauria</taxon>
        <taxon>Saurischia</taxon>
        <taxon>Theropoda</taxon>
        <taxon>Coelurosauria</taxon>
        <taxon>Aves</taxon>
        <taxon>Neognathae</taxon>
        <taxon>Neoaves</taxon>
        <taxon>Gruiformes</taxon>
        <taxon>Gruidae</taxon>
        <taxon>Grus</taxon>
    </lineage>
</organism>
<dbReference type="Pfam" id="PF15750">
    <property type="entry name" value="UBZ_FAAP20"/>
    <property type="match status" value="1"/>
</dbReference>
<protein>
    <submittedName>
        <fullName evidence="3">Fanconi anemia core complex-associated protein 20</fullName>
    </submittedName>
</protein>
<dbReference type="Proteomes" id="UP001623348">
    <property type="component" value="Unassembled WGS sequence"/>
</dbReference>
<accession>A0ABC9XMC5</accession>
<evidence type="ECO:0000259" key="2">
    <source>
        <dbReference type="PROSITE" id="PS51906"/>
    </source>
</evidence>
<dbReference type="InterPro" id="IPR031491">
    <property type="entry name" value="FANCA_interact"/>
</dbReference>
<comment type="caution">
    <text evidence="3">The sequence shown here is derived from an EMBL/GenBank/DDBJ whole genome shotgun (WGS) entry which is preliminary data.</text>
</comment>
<dbReference type="EMBL" id="BAAFJT010000021">
    <property type="protein sequence ID" value="GAB0198854.1"/>
    <property type="molecule type" value="Genomic_DNA"/>
</dbReference>
<evidence type="ECO:0000313" key="3">
    <source>
        <dbReference type="EMBL" id="GAB0198854.1"/>
    </source>
</evidence>
<feature type="region of interest" description="Disordered" evidence="1">
    <location>
        <begin position="247"/>
        <end position="278"/>
    </location>
</feature>
<dbReference type="InterPro" id="IPR031490">
    <property type="entry name" value="UBZ2_FAAP20"/>
</dbReference>
<evidence type="ECO:0000256" key="1">
    <source>
        <dbReference type="SAM" id="MobiDB-lite"/>
    </source>
</evidence>
<dbReference type="PROSITE" id="PS51906">
    <property type="entry name" value="ZF_UBZ2"/>
    <property type="match status" value="1"/>
</dbReference>
<sequence length="336" mass="37458">MSEEGAAKLRLKPRKAPPPCSREPSPGRESPRRRQTLADGCSWFKRDDLNECEKTWILLLKDISHDLQCTQWQTVPSFPEFFGKGSKEENLQKQEVFTIGTKDFEWVSFPSFCKEKCLNPKDINSHQLTQSQINHLHNGQSQADELKSLPSTAEKTCCVTITGQAKNMVGEDTKGISKLDASPKSCKLTQHRSSTHHLALSQSSAKAFSFQQHCRGTVQNSRENRKGNDRKELQIQMHQGHISVGEARHLPAEKKLPPVSVPGTESCKEKTENQSEGSSTLDSCPMCLIQFSGTLSQLDIDGHLARCLSESADDVMCLVLAPHDLDVNPKDVMFST</sequence>
<dbReference type="AlphaFoldDB" id="A0ABC9XMC5"/>
<feature type="region of interest" description="Disordered" evidence="1">
    <location>
        <begin position="1"/>
        <end position="35"/>
    </location>
</feature>